<dbReference type="InterPro" id="IPR000335">
    <property type="entry name" value="Bleomycin-R"/>
</dbReference>
<evidence type="ECO:0000313" key="6">
    <source>
        <dbReference type="Proteomes" id="UP001230685"/>
    </source>
</evidence>
<organism evidence="5 6">
    <name type="scientific">Sphingomonas aurea</name>
    <dbReference type="NCBI Taxonomy" id="3063994"/>
    <lineage>
        <taxon>Bacteria</taxon>
        <taxon>Pseudomonadati</taxon>
        <taxon>Pseudomonadota</taxon>
        <taxon>Alphaproteobacteria</taxon>
        <taxon>Sphingomonadales</taxon>
        <taxon>Sphingomonadaceae</taxon>
        <taxon>Sphingomonas</taxon>
    </lineage>
</organism>
<keyword evidence="3" id="KW-0046">Antibiotic resistance</keyword>
<feature type="domain" description="VOC" evidence="4">
    <location>
        <begin position="1"/>
        <end position="119"/>
    </location>
</feature>
<accession>A0ABT9EM51</accession>
<evidence type="ECO:0000259" key="4">
    <source>
        <dbReference type="PROSITE" id="PS51819"/>
    </source>
</evidence>
<dbReference type="PROSITE" id="PS51819">
    <property type="entry name" value="VOC"/>
    <property type="match status" value="1"/>
</dbReference>
<comment type="similarity">
    <text evidence="1">Belongs to the bleomycin resistance protein family.</text>
</comment>
<dbReference type="Proteomes" id="UP001230685">
    <property type="component" value="Unassembled WGS sequence"/>
</dbReference>
<evidence type="ECO:0000256" key="2">
    <source>
        <dbReference type="ARBA" id="ARBA00021572"/>
    </source>
</evidence>
<sequence length="126" mass="13832">MIGTPIPILRSFDEARTRAFYLDLLGFETMFEHRFEPGLPLYLGVRRDDCVLHLSEHHGDCAPGAAVRVPVDDVVGFAAALRARHDGNARPGEPRQTPWGTLEITLTDPASNRLTFYSPASGTEAA</sequence>
<proteinExistence type="inferred from homology"/>
<evidence type="ECO:0000256" key="1">
    <source>
        <dbReference type="ARBA" id="ARBA00011051"/>
    </source>
</evidence>
<dbReference type="RefSeq" id="WP_305173583.1">
    <property type="nucleotide sequence ID" value="NZ_JAUUDS010000006.1"/>
</dbReference>
<protein>
    <recommendedName>
        <fullName evidence="2">Bleomycin resistance protein</fullName>
    </recommendedName>
</protein>
<reference evidence="5 6" key="1">
    <citation type="submission" date="2023-07" db="EMBL/GenBank/DDBJ databases">
        <authorList>
            <person name="Kim M.K."/>
        </authorList>
    </citation>
    <scope>NUCLEOTIDE SEQUENCE [LARGE SCALE GENOMIC DNA]</scope>
    <source>
        <strain evidence="5 6">KR1UV-12</strain>
    </source>
</reference>
<dbReference type="Gene3D" id="3.10.180.10">
    <property type="entry name" value="2,3-Dihydroxybiphenyl 1,2-Dioxygenase, domain 1"/>
    <property type="match status" value="1"/>
</dbReference>
<comment type="caution">
    <text evidence="5">The sequence shown here is derived from an EMBL/GenBank/DDBJ whole genome shotgun (WGS) entry which is preliminary data.</text>
</comment>
<evidence type="ECO:0000313" key="5">
    <source>
        <dbReference type="EMBL" id="MDP1027868.1"/>
    </source>
</evidence>
<dbReference type="EMBL" id="JAUUDS010000006">
    <property type="protein sequence ID" value="MDP1027868.1"/>
    <property type="molecule type" value="Genomic_DNA"/>
</dbReference>
<gene>
    <name evidence="5" type="ORF">Q5H91_11635</name>
</gene>
<dbReference type="InterPro" id="IPR029068">
    <property type="entry name" value="Glyas_Bleomycin-R_OHBP_Dase"/>
</dbReference>
<name>A0ABT9EM51_9SPHN</name>
<dbReference type="InterPro" id="IPR037523">
    <property type="entry name" value="VOC_core"/>
</dbReference>
<dbReference type="Pfam" id="PF19581">
    <property type="entry name" value="Glyoxalase_7"/>
    <property type="match status" value="1"/>
</dbReference>
<dbReference type="SUPFAM" id="SSF54593">
    <property type="entry name" value="Glyoxalase/Bleomycin resistance protein/Dihydroxybiphenyl dioxygenase"/>
    <property type="match status" value="1"/>
</dbReference>
<evidence type="ECO:0000256" key="3">
    <source>
        <dbReference type="ARBA" id="ARBA00023251"/>
    </source>
</evidence>
<keyword evidence="6" id="KW-1185">Reference proteome</keyword>
<dbReference type="CDD" id="cd08349">
    <property type="entry name" value="BLMA_like"/>
    <property type="match status" value="1"/>
</dbReference>